<comment type="caution">
    <text evidence="1">The sequence shown here is derived from an EMBL/GenBank/DDBJ whole genome shotgun (WGS) entry which is preliminary data.</text>
</comment>
<dbReference type="AlphaFoldDB" id="A0A9P6DV17"/>
<keyword evidence="2" id="KW-1185">Reference proteome</keyword>
<proteinExistence type="predicted"/>
<dbReference type="Proteomes" id="UP000886523">
    <property type="component" value="Unassembled WGS sequence"/>
</dbReference>
<organism evidence="1 2">
    <name type="scientific">Hydnum rufescens UP504</name>
    <dbReference type="NCBI Taxonomy" id="1448309"/>
    <lineage>
        <taxon>Eukaryota</taxon>
        <taxon>Fungi</taxon>
        <taxon>Dikarya</taxon>
        <taxon>Basidiomycota</taxon>
        <taxon>Agaricomycotina</taxon>
        <taxon>Agaricomycetes</taxon>
        <taxon>Cantharellales</taxon>
        <taxon>Hydnaceae</taxon>
        <taxon>Hydnum</taxon>
    </lineage>
</organism>
<protein>
    <submittedName>
        <fullName evidence="1">Uncharacterized protein</fullName>
    </submittedName>
</protein>
<reference evidence="1" key="1">
    <citation type="journal article" date="2020" name="Nat. Commun.">
        <title>Large-scale genome sequencing of mycorrhizal fungi provides insights into the early evolution of symbiotic traits.</title>
        <authorList>
            <person name="Miyauchi S."/>
            <person name="Kiss E."/>
            <person name="Kuo A."/>
            <person name="Drula E."/>
            <person name="Kohler A."/>
            <person name="Sanchez-Garcia M."/>
            <person name="Morin E."/>
            <person name="Andreopoulos B."/>
            <person name="Barry K.W."/>
            <person name="Bonito G."/>
            <person name="Buee M."/>
            <person name="Carver A."/>
            <person name="Chen C."/>
            <person name="Cichocki N."/>
            <person name="Clum A."/>
            <person name="Culley D."/>
            <person name="Crous P.W."/>
            <person name="Fauchery L."/>
            <person name="Girlanda M."/>
            <person name="Hayes R.D."/>
            <person name="Keri Z."/>
            <person name="LaButti K."/>
            <person name="Lipzen A."/>
            <person name="Lombard V."/>
            <person name="Magnuson J."/>
            <person name="Maillard F."/>
            <person name="Murat C."/>
            <person name="Nolan M."/>
            <person name="Ohm R.A."/>
            <person name="Pangilinan J."/>
            <person name="Pereira M.F."/>
            <person name="Perotto S."/>
            <person name="Peter M."/>
            <person name="Pfister S."/>
            <person name="Riley R."/>
            <person name="Sitrit Y."/>
            <person name="Stielow J.B."/>
            <person name="Szollosi G."/>
            <person name="Zifcakova L."/>
            <person name="Stursova M."/>
            <person name="Spatafora J.W."/>
            <person name="Tedersoo L."/>
            <person name="Vaario L.M."/>
            <person name="Yamada A."/>
            <person name="Yan M."/>
            <person name="Wang P."/>
            <person name="Xu J."/>
            <person name="Bruns T."/>
            <person name="Baldrian P."/>
            <person name="Vilgalys R."/>
            <person name="Dunand C."/>
            <person name="Henrissat B."/>
            <person name="Grigoriev I.V."/>
            <person name="Hibbett D."/>
            <person name="Nagy L.G."/>
            <person name="Martin F.M."/>
        </authorList>
    </citation>
    <scope>NUCLEOTIDE SEQUENCE</scope>
    <source>
        <strain evidence="1">UP504</strain>
    </source>
</reference>
<accession>A0A9P6DV17</accession>
<evidence type="ECO:0000313" key="2">
    <source>
        <dbReference type="Proteomes" id="UP000886523"/>
    </source>
</evidence>
<name>A0A9P6DV17_9AGAM</name>
<sequence length="59" mass="6809">MEKEHRLGRWKMHGSKSTLAGCRASTIGKQLGRMRRSLQCLLSSHGFEDHEKEDTRSRP</sequence>
<evidence type="ECO:0000313" key="1">
    <source>
        <dbReference type="EMBL" id="KAF9512199.1"/>
    </source>
</evidence>
<dbReference type="EMBL" id="MU128990">
    <property type="protein sequence ID" value="KAF9512199.1"/>
    <property type="molecule type" value="Genomic_DNA"/>
</dbReference>
<gene>
    <name evidence="1" type="ORF">BS47DRAFT_1345836</name>
</gene>